<feature type="transmembrane region" description="Helical" evidence="2">
    <location>
        <begin position="88"/>
        <end position="105"/>
    </location>
</feature>
<feature type="transmembrane region" description="Helical" evidence="2">
    <location>
        <begin position="29"/>
        <end position="50"/>
    </location>
</feature>
<gene>
    <name evidence="4" type="ORF">BLIN101_01076</name>
</gene>
<proteinExistence type="predicted"/>
<name>A0A2H1IDD0_BRELN</name>
<evidence type="ECO:0000313" key="4">
    <source>
        <dbReference type="EMBL" id="SMX73249.1"/>
    </source>
</evidence>
<feature type="transmembrane region" description="Helical" evidence="2">
    <location>
        <begin position="184"/>
        <end position="206"/>
    </location>
</feature>
<dbReference type="Pfam" id="PF01757">
    <property type="entry name" value="Acyl_transf_3"/>
    <property type="match status" value="1"/>
</dbReference>
<protein>
    <submittedName>
        <fullName evidence="4">Fucose 4-O-acetylase</fullName>
    </submittedName>
</protein>
<dbReference type="InterPro" id="IPR052734">
    <property type="entry name" value="Nod_factor_acetyltransferase"/>
</dbReference>
<evidence type="ECO:0000256" key="2">
    <source>
        <dbReference type="SAM" id="Phobius"/>
    </source>
</evidence>
<sequence length="417" mass="46357">MYFIYMFHMPAFVFLAGITAKSNKLAERVLTYFVLLATVLPLMWGWMWIFGLNPGYDFLRPFWYTWFLLSMAWWMITVPFIERFPRTMLVASLVVGLFGGLLPILDTELSAARTMAFWPFFVIGKLYGKQIIGWAGSLALWQKLGLSVAALAAVGYFYLDQVDHYWLYGSLNFAHFGVSVPEGVGLRLIVDLGAVLLTLALLTWLSNTKDTIATIGKHSLAVYILHGFVVRGLQPVLDDSRTVLHDAVVLLICVALAVVWTGVLSWGPFERALRWWSSTVTGLLLKPFPFLRPEDSDRRAGRGRGSRRGDAYYSGDAHHPGNAYSEGDGPDRQGLGLQPLPGVGYQHSPGFEQQPGQQQSFASPAPVAGEAYPLPGSHEVPQNNATYETTQEVPAGAAQRAMRYRRLPVYLSGDEDS</sequence>
<evidence type="ECO:0000256" key="1">
    <source>
        <dbReference type="SAM" id="MobiDB-lite"/>
    </source>
</evidence>
<keyword evidence="2" id="KW-0472">Membrane</keyword>
<feature type="transmembrane region" description="Helical" evidence="2">
    <location>
        <begin position="140"/>
        <end position="159"/>
    </location>
</feature>
<dbReference type="Proteomes" id="UP000234498">
    <property type="component" value="Unassembled WGS sequence"/>
</dbReference>
<evidence type="ECO:0000259" key="3">
    <source>
        <dbReference type="Pfam" id="PF01757"/>
    </source>
</evidence>
<accession>A0A2H1IDD0</accession>
<feature type="compositionally biased region" description="Low complexity" evidence="1">
    <location>
        <begin position="332"/>
        <end position="346"/>
    </location>
</feature>
<keyword evidence="2" id="KW-1133">Transmembrane helix</keyword>
<feature type="transmembrane region" description="Helical" evidence="2">
    <location>
        <begin position="218"/>
        <end position="237"/>
    </location>
</feature>
<organism evidence="4 5">
    <name type="scientific">Brevibacterium linens</name>
    <dbReference type="NCBI Taxonomy" id="1703"/>
    <lineage>
        <taxon>Bacteria</taxon>
        <taxon>Bacillati</taxon>
        <taxon>Actinomycetota</taxon>
        <taxon>Actinomycetes</taxon>
        <taxon>Micrococcales</taxon>
        <taxon>Brevibacteriaceae</taxon>
        <taxon>Brevibacterium</taxon>
    </lineage>
</organism>
<reference evidence="4 5" key="1">
    <citation type="submission" date="2017-03" db="EMBL/GenBank/DDBJ databases">
        <authorList>
            <person name="Afonso C.L."/>
            <person name="Miller P.J."/>
            <person name="Scott M.A."/>
            <person name="Spackman E."/>
            <person name="Goraichik I."/>
            <person name="Dimitrov K.M."/>
            <person name="Suarez D.L."/>
            <person name="Swayne D.E."/>
        </authorList>
    </citation>
    <scope>NUCLEOTIDE SEQUENCE [LARGE SCALE GENOMIC DNA]</scope>
    <source>
        <strain evidence="4 5">Mu101</strain>
    </source>
</reference>
<dbReference type="EMBL" id="FXZA01000003">
    <property type="protein sequence ID" value="SMX73249.1"/>
    <property type="molecule type" value="Genomic_DNA"/>
</dbReference>
<dbReference type="AlphaFoldDB" id="A0A2H1IDD0"/>
<feature type="domain" description="Acyltransferase 3" evidence="3">
    <location>
        <begin position="3"/>
        <end position="260"/>
    </location>
</feature>
<feature type="region of interest" description="Disordered" evidence="1">
    <location>
        <begin position="295"/>
        <end position="382"/>
    </location>
</feature>
<feature type="transmembrane region" description="Helical" evidence="2">
    <location>
        <begin position="62"/>
        <end position="81"/>
    </location>
</feature>
<dbReference type="GO" id="GO:0016747">
    <property type="term" value="F:acyltransferase activity, transferring groups other than amino-acyl groups"/>
    <property type="evidence" value="ECO:0007669"/>
    <property type="project" value="InterPro"/>
</dbReference>
<dbReference type="PANTHER" id="PTHR37312">
    <property type="entry name" value="MEMBRANE-BOUND ACYLTRANSFERASE YKRP-RELATED"/>
    <property type="match status" value="1"/>
</dbReference>
<dbReference type="PANTHER" id="PTHR37312:SF1">
    <property type="entry name" value="MEMBRANE-BOUND ACYLTRANSFERASE YKRP-RELATED"/>
    <property type="match status" value="1"/>
</dbReference>
<feature type="transmembrane region" description="Helical" evidence="2">
    <location>
        <begin position="111"/>
        <end position="128"/>
    </location>
</feature>
<evidence type="ECO:0000313" key="5">
    <source>
        <dbReference type="Proteomes" id="UP000234498"/>
    </source>
</evidence>
<dbReference type="InterPro" id="IPR002656">
    <property type="entry name" value="Acyl_transf_3_dom"/>
</dbReference>
<keyword evidence="2" id="KW-0812">Transmembrane</keyword>
<feature type="transmembrane region" description="Helical" evidence="2">
    <location>
        <begin position="243"/>
        <end position="266"/>
    </location>
</feature>